<keyword evidence="3" id="KW-1185">Reference proteome</keyword>
<name>A0A3S0AB02_9RICK</name>
<feature type="transmembrane region" description="Helical" evidence="1">
    <location>
        <begin position="20"/>
        <end position="40"/>
    </location>
</feature>
<evidence type="ECO:0000313" key="3">
    <source>
        <dbReference type="Proteomes" id="UP000279470"/>
    </source>
</evidence>
<proteinExistence type="predicted"/>
<keyword evidence="1" id="KW-0472">Membrane</keyword>
<dbReference type="AlphaFoldDB" id="A0A3S0AB02"/>
<dbReference type="EMBL" id="RXFM01000023">
    <property type="protein sequence ID" value="RST69366.1"/>
    <property type="molecule type" value="Genomic_DNA"/>
</dbReference>
<dbReference type="Proteomes" id="UP000279470">
    <property type="component" value="Unassembled WGS sequence"/>
</dbReference>
<dbReference type="OrthoDB" id="7161641at2"/>
<gene>
    <name evidence="2" type="ORF">EIC27_02440</name>
</gene>
<evidence type="ECO:0000313" key="2">
    <source>
        <dbReference type="EMBL" id="RST69366.1"/>
    </source>
</evidence>
<keyword evidence="1" id="KW-0812">Transmembrane</keyword>
<reference evidence="3" key="1">
    <citation type="submission" date="2018-11" db="EMBL/GenBank/DDBJ databases">
        <title>Phylogenetic, genomic, and biogeographic characterization of a novel and ubiquitous marine invertebrate-associated Rickettsiales parasite, Candidatus Marinoinvertebrata rohwerii, gen. nov., sp. nov.</title>
        <authorList>
            <person name="Klinges J.G."/>
            <person name="Rosales S.M."/>
            <person name="Mcminds R."/>
            <person name="Shaver E.C."/>
            <person name="Shantz A."/>
            <person name="Peters E.C."/>
            <person name="Burkepile D.E."/>
            <person name="Silliman B.R."/>
            <person name="Vega Thurber R.L."/>
        </authorList>
    </citation>
    <scope>NUCLEOTIDE SEQUENCE [LARGE SCALE GENOMIC DNA]</scope>
    <source>
        <strain evidence="3">a_cerv_44</strain>
    </source>
</reference>
<sequence length="1003" mass="115179">MNDSKKLIAKYYTIKLLYFLKYFLIALLITSTIFIAYISFSGPKHFSYVDHLVKNRIELKFPGIKISKIDTGVYLNWKDFSITLNLNNLELNYQNKGFFTAPTLKLKLDVLNLLLNKSNNIFRGIIIDNNNSVFKYNPSKTNISNKQDKIPLGNFINLIKKYKNIKHTLNFINENFILDLNDSNGNDYKINLKILDFKFATSNNIDTILITSLIETGELNFNLNIAIKIISNQTLNISGTISSNNSIKYTAIGKTKFNPSFQLYFDTNASYLNFIEKINFNFQQNKICHVKNDEFFTKDLNIKNLRFKGEILNNFNQINISDLNANVNDIKFTKGTINYKNQKLFTNVDIPNLLASKVLDTWSNNLLPEVHLWLSEHLKSGKITKIQLSSDLNKVDKKPIVTSIFLNNVNIKYLKNTPNLHIKNLEVKFSPTNLVITGENGKILNNYIKKITAKLEDLNQENLEMKFDANINSTIKDQLNLGYAHYKFQKLRDINGQADTIINFIVPLYKTPDFEDLKFNLKSKLSNVVIDNIYHNYKLTNGELEAELLNDNLLIKGKAKINELLNLFINANLSITNKRQYKIEIDINDKLQYFHKIKFPFSEFFSDRINVKGIIKANNKNIVSEFWANLFNTSVNISQLSIVKKQKLPGKLNIKFINHWDDETKISKFEFKIPNKDFSGSGIINNKINELVKFQCNVLQNKVQGITLNYDKVENINKIELNGIQADFSDFNPKVLIEQLSTNSLSTSGFFTFNAKLDNILLRNNINLHNVTVSINNQRSKSINLSALTDQNHIIRIYYNFPVLSVITSDAGTIFKALDITNNITDGDLEIKGIFETHKDFKGFIALNQFYVTKIPALLNLLTLTTPFSTLQSIIKNKGIKFYNLKCPIEYNDKYLEFNDCIAESKLLALKLSGNIDLKTKYLNSKGIIVPQNIFNTIFNKIPFLNLFSGPKNEGAILSTLFDMNGYIDKDIKVKANYLSTLTPGFLRNIFKRPISKPKHKVH</sequence>
<accession>A0A3S0AB02</accession>
<protein>
    <submittedName>
        <fullName evidence="2">Uncharacterized protein</fullName>
    </submittedName>
</protein>
<evidence type="ECO:0000256" key="1">
    <source>
        <dbReference type="SAM" id="Phobius"/>
    </source>
</evidence>
<organism evidence="2 3">
    <name type="scientific">Candidatus Aquarickettsia rohweri</name>
    <dbReference type="NCBI Taxonomy" id="2602574"/>
    <lineage>
        <taxon>Bacteria</taxon>
        <taxon>Pseudomonadati</taxon>
        <taxon>Pseudomonadota</taxon>
        <taxon>Alphaproteobacteria</taxon>
        <taxon>Rickettsiales</taxon>
        <taxon>Candidatus Midichloriaceae</taxon>
        <taxon>Candidatus Aquarickettsia</taxon>
    </lineage>
</organism>
<comment type="caution">
    <text evidence="2">The sequence shown here is derived from an EMBL/GenBank/DDBJ whole genome shotgun (WGS) entry which is preliminary data.</text>
</comment>
<dbReference type="RefSeq" id="WP_126044567.1">
    <property type="nucleotide sequence ID" value="NZ_RXFM01000023.1"/>
</dbReference>
<keyword evidence="1" id="KW-1133">Transmembrane helix</keyword>